<evidence type="ECO:0000313" key="1">
    <source>
        <dbReference type="EMBL" id="KAJ4752535.1"/>
    </source>
</evidence>
<dbReference type="AlphaFoldDB" id="A0AAV8CCC9"/>
<keyword evidence="2" id="KW-1185">Reference proteome</keyword>
<accession>A0AAV8CCC9</accession>
<gene>
    <name evidence="1" type="ORF">LUZ62_086940</name>
</gene>
<dbReference type="Proteomes" id="UP001140206">
    <property type="component" value="Chromosome 5"/>
</dbReference>
<dbReference type="PANTHER" id="PTHR32212">
    <property type="entry name" value="CYCLIN-LIKE F-BOX"/>
    <property type="match status" value="1"/>
</dbReference>
<organism evidence="1 2">
    <name type="scientific">Rhynchospora pubera</name>
    <dbReference type="NCBI Taxonomy" id="906938"/>
    <lineage>
        <taxon>Eukaryota</taxon>
        <taxon>Viridiplantae</taxon>
        <taxon>Streptophyta</taxon>
        <taxon>Embryophyta</taxon>
        <taxon>Tracheophyta</taxon>
        <taxon>Spermatophyta</taxon>
        <taxon>Magnoliopsida</taxon>
        <taxon>Liliopsida</taxon>
        <taxon>Poales</taxon>
        <taxon>Cyperaceae</taxon>
        <taxon>Cyperoideae</taxon>
        <taxon>Rhynchosporeae</taxon>
        <taxon>Rhynchospora</taxon>
    </lineage>
</organism>
<evidence type="ECO:0000313" key="2">
    <source>
        <dbReference type="Proteomes" id="UP001140206"/>
    </source>
</evidence>
<dbReference type="EMBL" id="JAMFTS010000005">
    <property type="protein sequence ID" value="KAJ4752535.1"/>
    <property type="molecule type" value="Genomic_DNA"/>
</dbReference>
<comment type="caution">
    <text evidence="1">The sequence shown here is derived from an EMBL/GenBank/DDBJ whole genome shotgun (WGS) entry which is preliminary data.</text>
</comment>
<dbReference type="PANTHER" id="PTHR32212:SF234">
    <property type="entry name" value="F-BOX_LRR-REPEAT PROTEIN 13-LIKE"/>
    <property type="match status" value="1"/>
</dbReference>
<sequence>MPDAGLHHIPSLLETHEAVRMCTLLKRWRNVWTYLPDLTFDVQTFLSSSPPVPEQRTLFPITGRKSNLDRFVLFVSRVLLKHQPIDLRILHHNCSGGGGGSDFKEDYIKSWIVYAVKHNTLIFLTSETCNSNKFIWTTTSQSCSSAASLSLKRSESSVDDGPHVMKVNAPNLTSFPFDGIPIQQTIFENTPSLIHGHMDFQDYCDFDMEHYESLLLFLLLKTLF</sequence>
<proteinExistence type="predicted"/>
<reference evidence="1" key="1">
    <citation type="submission" date="2022-08" db="EMBL/GenBank/DDBJ databases">
        <authorList>
            <person name="Marques A."/>
        </authorList>
    </citation>
    <scope>NUCLEOTIDE SEQUENCE</scope>
    <source>
        <strain evidence="1">RhyPub2mFocal</strain>
        <tissue evidence="1">Leaves</tissue>
    </source>
</reference>
<name>A0AAV8CCC9_9POAL</name>
<protein>
    <submittedName>
        <fullName evidence="1">F-box/RNI-like superfamily protein</fullName>
    </submittedName>
</protein>